<organism evidence="1 2">
    <name type="scientific">Cirrhinus mrigala</name>
    <name type="common">Mrigala</name>
    <dbReference type="NCBI Taxonomy" id="683832"/>
    <lineage>
        <taxon>Eukaryota</taxon>
        <taxon>Metazoa</taxon>
        <taxon>Chordata</taxon>
        <taxon>Craniata</taxon>
        <taxon>Vertebrata</taxon>
        <taxon>Euteleostomi</taxon>
        <taxon>Actinopterygii</taxon>
        <taxon>Neopterygii</taxon>
        <taxon>Teleostei</taxon>
        <taxon>Ostariophysi</taxon>
        <taxon>Cypriniformes</taxon>
        <taxon>Cyprinidae</taxon>
        <taxon>Labeoninae</taxon>
        <taxon>Labeonini</taxon>
        <taxon>Cirrhinus</taxon>
    </lineage>
</organism>
<evidence type="ECO:0000313" key="1">
    <source>
        <dbReference type="EMBL" id="KAL0197589.1"/>
    </source>
</evidence>
<evidence type="ECO:0000313" key="2">
    <source>
        <dbReference type="Proteomes" id="UP001529510"/>
    </source>
</evidence>
<sequence length="102" mass="11251">MRSRRQPSRMPEGRLLWGSVVYTLSYGARLSSVPLGDRSVNPATYGASGHRGLQRAHLVASTRDRSGAGRLAASKEVLEQLDRLFLARHPFQGIELATLVHQ</sequence>
<comment type="caution">
    <text evidence="1">The sequence shown here is derived from an EMBL/GenBank/DDBJ whole genome shotgun (WGS) entry which is preliminary data.</text>
</comment>
<accession>A0ABD0RGL4</accession>
<feature type="non-terminal residue" evidence="1">
    <location>
        <position position="102"/>
    </location>
</feature>
<protein>
    <submittedName>
        <fullName evidence="1">Uncharacterized protein</fullName>
    </submittedName>
</protein>
<name>A0ABD0RGL4_CIRMR</name>
<keyword evidence="2" id="KW-1185">Reference proteome</keyword>
<reference evidence="1 2" key="1">
    <citation type="submission" date="2024-05" db="EMBL/GenBank/DDBJ databases">
        <title>Genome sequencing and assembly of Indian major carp, Cirrhinus mrigala (Hamilton, 1822).</title>
        <authorList>
            <person name="Mohindra V."/>
            <person name="Chowdhury L.M."/>
            <person name="Lal K."/>
            <person name="Jena J.K."/>
        </authorList>
    </citation>
    <scope>NUCLEOTIDE SEQUENCE [LARGE SCALE GENOMIC DNA]</scope>
    <source>
        <strain evidence="1">CM1030</strain>
        <tissue evidence="1">Blood</tissue>
    </source>
</reference>
<dbReference type="EMBL" id="JAMKFB020000003">
    <property type="protein sequence ID" value="KAL0197589.1"/>
    <property type="molecule type" value="Genomic_DNA"/>
</dbReference>
<dbReference type="AlphaFoldDB" id="A0ABD0RGL4"/>
<dbReference type="Proteomes" id="UP001529510">
    <property type="component" value="Unassembled WGS sequence"/>
</dbReference>
<proteinExistence type="predicted"/>
<gene>
    <name evidence="1" type="ORF">M9458_006129</name>
</gene>